<keyword evidence="1" id="KW-0175">Coiled coil</keyword>
<evidence type="ECO:0000313" key="3">
    <source>
        <dbReference type="Proteomes" id="UP001162098"/>
    </source>
</evidence>
<reference evidence="2 3" key="1">
    <citation type="submission" date="2020-09" db="EMBL/GenBank/DDBJ databases">
        <authorList>
            <person name="Zhang R."/>
            <person name="Garcia K."/>
            <person name="Ogata H."/>
        </authorList>
    </citation>
    <scope>NUCLEOTIDE SEQUENCE [LARGE SCALE GENOMIC DNA]</scope>
    <source>
        <strain evidence="3">stheno</strain>
    </source>
</reference>
<organism evidence="2 3">
    <name type="scientific">Medusavirus stheno T3</name>
    <dbReference type="NCBI Taxonomy" id="3069717"/>
    <lineage>
        <taxon>Viruses</taxon>
        <taxon>Varidnaviria</taxon>
        <taxon>Bamfordvirae</taxon>
        <taxon>Nucleocytoviricota</taxon>
        <taxon>Megaviricetes</taxon>
        <taxon>Mamonoviridae</taxon>
        <taxon>Medusavirus</taxon>
        <taxon>Medusavirus sthenus</taxon>
    </lineage>
</organism>
<proteinExistence type="predicted"/>
<feature type="coiled-coil region" evidence="1">
    <location>
        <begin position="13"/>
        <end position="40"/>
    </location>
</feature>
<name>A0A7S8BEU0_9VIRU</name>
<dbReference type="Proteomes" id="UP001162098">
    <property type="component" value="Segment"/>
</dbReference>
<keyword evidence="3" id="KW-1185">Reference proteome</keyword>
<accession>A0A7S8BEU0</accession>
<evidence type="ECO:0000313" key="2">
    <source>
        <dbReference type="EMBL" id="QPB44498.1"/>
    </source>
</evidence>
<dbReference type="EMBL" id="MW018138">
    <property type="protein sequence ID" value="QPB44498.1"/>
    <property type="molecule type" value="Genomic_DNA"/>
</dbReference>
<evidence type="ECO:0000256" key="1">
    <source>
        <dbReference type="SAM" id="Coils"/>
    </source>
</evidence>
<protein>
    <submittedName>
        <fullName evidence="2">Uncharacterized protein</fullName>
    </submittedName>
</protein>
<sequence>MAETRDAFLARRLAEMDESLKNLDAEIEKAADEKERAMLGRLRDSLSRIQAVSRPGAPKPTAADAERLMGDIYLVKQIALAHNIKPSVC</sequence>
<dbReference type="KEGG" id="vg:80543694"/>